<dbReference type="Pfam" id="PF00011">
    <property type="entry name" value="HSP20"/>
    <property type="match status" value="1"/>
</dbReference>
<comment type="caution">
    <text evidence="4">The sequence shown here is derived from an EMBL/GenBank/DDBJ whole genome shotgun (WGS) entry which is preliminary data.</text>
</comment>
<dbReference type="InterPro" id="IPR002068">
    <property type="entry name" value="A-crystallin/Hsp20_dom"/>
</dbReference>
<accession>A0A2M6P0L3</accession>
<dbReference type="EMBL" id="PFBW01000186">
    <property type="protein sequence ID" value="PIR77099.1"/>
    <property type="molecule type" value="Genomic_DNA"/>
</dbReference>
<dbReference type="AlphaFoldDB" id="A0A2M6P0L3"/>
<sequence>MNDFYHAAFHTRSIPVEQDAMWKEMSSEGELSLNVYLSKGELVVVAPMAGADPKGFSLSIRDDLLTIKGKRVCPVATRNKEETYLEESFWGTFSRTVVLPIDVKSEFAKAEYKYGLLTIRIPIREVKNTISVTIVDE</sequence>
<reference evidence="5" key="1">
    <citation type="submission" date="2017-09" db="EMBL/GenBank/DDBJ databases">
        <title>Depth-based differentiation of microbial function through sediment-hosted aquifers and enrichment of novel symbionts in the deep terrestrial subsurface.</title>
        <authorList>
            <person name="Probst A.J."/>
            <person name="Ladd B."/>
            <person name="Jarett J.K."/>
            <person name="Geller-Mcgrath D.E."/>
            <person name="Sieber C.M.K."/>
            <person name="Emerson J.B."/>
            <person name="Anantharaman K."/>
            <person name="Thomas B.C."/>
            <person name="Malmstrom R."/>
            <person name="Stieglmeier M."/>
            <person name="Klingl A."/>
            <person name="Woyke T."/>
            <person name="Ryan C.M."/>
            <person name="Banfield J.F."/>
        </authorList>
    </citation>
    <scope>NUCLEOTIDE SEQUENCE [LARGE SCALE GENOMIC DNA]</scope>
</reference>
<dbReference type="PROSITE" id="PS01031">
    <property type="entry name" value="SHSP"/>
    <property type="match status" value="1"/>
</dbReference>
<evidence type="ECO:0000313" key="5">
    <source>
        <dbReference type="Proteomes" id="UP000228528"/>
    </source>
</evidence>
<dbReference type="CDD" id="cd06464">
    <property type="entry name" value="ACD_sHsps-like"/>
    <property type="match status" value="1"/>
</dbReference>
<evidence type="ECO:0000256" key="2">
    <source>
        <dbReference type="RuleBase" id="RU003616"/>
    </source>
</evidence>
<name>A0A2M6P0L3_9BACT</name>
<gene>
    <name evidence="4" type="ORF">COU30_04300</name>
</gene>
<dbReference type="Gene3D" id="2.60.40.790">
    <property type="match status" value="1"/>
</dbReference>
<feature type="domain" description="SHSP" evidence="3">
    <location>
        <begin position="24"/>
        <end position="137"/>
    </location>
</feature>
<protein>
    <recommendedName>
        <fullName evidence="3">SHSP domain-containing protein</fullName>
    </recommendedName>
</protein>
<dbReference type="InterPro" id="IPR008978">
    <property type="entry name" value="HSP20-like_chaperone"/>
</dbReference>
<dbReference type="SUPFAM" id="SSF49764">
    <property type="entry name" value="HSP20-like chaperones"/>
    <property type="match status" value="1"/>
</dbReference>
<evidence type="ECO:0000259" key="3">
    <source>
        <dbReference type="PROSITE" id="PS01031"/>
    </source>
</evidence>
<dbReference type="Proteomes" id="UP000228528">
    <property type="component" value="Unassembled WGS sequence"/>
</dbReference>
<evidence type="ECO:0000313" key="4">
    <source>
        <dbReference type="EMBL" id="PIR77099.1"/>
    </source>
</evidence>
<evidence type="ECO:0000256" key="1">
    <source>
        <dbReference type="PROSITE-ProRule" id="PRU00285"/>
    </source>
</evidence>
<organism evidence="4 5">
    <name type="scientific">Candidatus Magasanikbacteria bacterium CG10_big_fil_rev_8_21_14_0_10_38_6</name>
    <dbReference type="NCBI Taxonomy" id="1974647"/>
    <lineage>
        <taxon>Bacteria</taxon>
        <taxon>Candidatus Magasanikiibacteriota</taxon>
    </lineage>
</organism>
<proteinExistence type="inferred from homology"/>
<comment type="similarity">
    <text evidence="1 2">Belongs to the small heat shock protein (HSP20) family.</text>
</comment>